<keyword evidence="2" id="KW-1185">Reference proteome</keyword>
<accession>A0ABV5ADG9</accession>
<evidence type="ECO:0008006" key="3">
    <source>
        <dbReference type="Google" id="ProtNLM"/>
    </source>
</evidence>
<dbReference type="RefSeq" id="WP_275476296.1">
    <property type="nucleotide sequence ID" value="NZ_CP162940.1"/>
</dbReference>
<evidence type="ECO:0000313" key="2">
    <source>
        <dbReference type="Proteomes" id="UP001579974"/>
    </source>
</evidence>
<proteinExistence type="predicted"/>
<reference evidence="1 2" key="1">
    <citation type="journal article" date="2024" name="Int. J. Mol. Sci.">
        <title>Exploration of Alicyclobacillus spp. Genome in Search of Antibiotic Resistance.</title>
        <authorList>
            <person name="Bucka-Kolendo J."/>
            <person name="Kiousi D.E."/>
            <person name="Dekowska A."/>
            <person name="Mikolajczuk-Szczyrba A."/>
            <person name="Karadedos D.M."/>
            <person name="Michael P."/>
            <person name="Galanis A."/>
            <person name="Sokolowska B."/>
        </authorList>
    </citation>
    <scope>NUCLEOTIDE SEQUENCE [LARGE SCALE GENOMIC DNA]</scope>
    <source>
        <strain evidence="1 2">KKP 3000</strain>
    </source>
</reference>
<comment type="caution">
    <text evidence="1">The sequence shown here is derived from an EMBL/GenBank/DDBJ whole genome shotgun (WGS) entry which is preliminary data.</text>
</comment>
<organism evidence="1 2">
    <name type="scientific">Alicyclobacillus fastidiosus</name>
    <dbReference type="NCBI Taxonomy" id="392011"/>
    <lineage>
        <taxon>Bacteria</taxon>
        <taxon>Bacillati</taxon>
        <taxon>Bacillota</taxon>
        <taxon>Bacilli</taxon>
        <taxon>Bacillales</taxon>
        <taxon>Alicyclobacillaceae</taxon>
        <taxon>Alicyclobacillus</taxon>
    </lineage>
</organism>
<dbReference type="EMBL" id="JBDXSU010000004">
    <property type="protein sequence ID" value="MFB5189900.1"/>
    <property type="molecule type" value="Genomic_DNA"/>
</dbReference>
<gene>
    <name evidence="1" type="ORF">KKP3000_003291</name>
</gene>
<evidence type="ECO:0000313" key="1">
    <source>
        <dbReference type="EMBL" id="MFB5189900.1"/>
    </source>
</evidence>
<sequence length="66" mass="7381">MARCPKCGTGKFGIDEVQLEGDTRKIVVIVCAGCDTLLSIVHPQFNYYPQLDDILETLKGIQRKLK</sequence>
<dbReference type="Proteomes" id="UP001579974">
    <property type="component" value="Unassembled WGS sequence"/>
</dbReference>
<name>A0ABV5ADG9_9BACL</name>
<protein>
    <recommendedName>
        <fullName evidence="3">Transcription factor zinc-finger domain-containing protein</fullName>
    </recommendedName>
</protein>